<dbReference type="EMBL" id="PUHQ01000025">
    <property type="protein sequence ID" value="KAG0662717.1"/>
    <property type="molecule type" value="Genomic_DNA"/>
</dbReference>
<dbReference type="Proteomes" id="UP000777482">
    <property type="component" value="Unassembled WGS sequence"/>
</dbReference>
<organism evidence="3 4">
    <name type="scientific">Rhodotorula mucilaginosa</name>
    <name type="common">Yeast</name>
    <name type="synonym">Rhodotorula rubra</name>
    <dbReference type="NCBI Taxonomy" id="5537"/>
    <lineage>
        <taxon>Eukaryota</taxon>
        <taxon>Fungi</taxon>
        <taxon>Dikarya</taxon>
        <taxon>Basidiomycota</taxon>
        <taxon>Pucciniomycotina</taxon>
        <taxon>Microbotryomycetes</taxon>
        <taxon>Sporidiobolales</taxon>
        <taxon>Sporidiobolaceae</taxon>
        <taxon>Rhodotorula</taxon>
    </lineage>
</organism>
<protein>
    <submittedName>
        <fullName evidence="3">Uncharacterized protein</fullName>
    </submittedName>
</protein>
<evidence type="ECO:0000313" key="4">
    <source>
        <dbReference type="Proteomes" id="UP000777482"/>
    </source>
</evidence>
<feature type="transmembrane region" description="Helical" evidence="2">
    <location>
        <begin position="167"/>
        <end position="190"/>
    </location>
</feature>
<dbReference type="PANTHER" id="PTHR34292:SF2">
    <property type="entry name" value="OUTER SPORE WALL PROTEIN LDS1"/>
    <property type="match status" value="1"/>
</dbReference>
<feature type="transmembrane region" description="Helical" evidence="2">
    <location>
        <begin position="85"/>
        <end position="105"/>
    </location>
</feature>
<feature type="transmembrane region" description="Helical" evidence="2">
    <location>
        <begin position="41"/>
        <end position="65"/>
    </location>
</feature>
<feature type="compositionally biased region" description="Pro residues" evidence="1">
    <location>
        <begin position="336"/>
        <end position="345"/>
    </location>
</feature>
<sequence length="345" mass="39072">MPVELLSFTPAYCIVGAYRLVHDPKLYIPIWQRSQRSLRRALVLAVPFLLVAFPLTRLWVTLVLSRSPFSPRNLDQAAYLGISPITYTTWTLTLGQLSLLVEWMLARELKKSRNEAYRRTVQSRGKPDDWWQPYTEEWLVPPVERAVRTAEKQSFYSRLSSPLVRMLLLKVLLTPLSFIPGLSLCILSSIRALTLGRHLHKPATKKMTPSQIELWMTEREVAYRVFGFVASLMERIPLVGIVLSISNRIGAAMWAHDLEKRQHQFRSGELKPTKVYQSKTATLAAKQEEVGVDLEVVHGPGGFPTEKGPIKITEEVGRPAARVAARSVELEKSEKAPPPPPLPPR</sequence>
<accession>A0A9P6W2F1</accession>
<keyword evidence="2" id="KW-1133">Transmembrane helix</keyword>
<keyword evidence="2" id="KW-0812">Transmembrane</keyword>
<dbReference type="AlphaFoldDB" id="A0A9P6W2F1"/>
<evidence type="ECO:0000313" key="3">
    <source>
        <dbReference type="EMBL" id="KAG0662717.1"/>
    </source>
</evidence>
<evidence type="ECO:0000256" key="1">
    <source>
        <dbReference type="SAM" id="MobiDB-lite"/>
    </source>
</evidence>
<keyword evidence="4" id="KW-1185">Reference proteome</keyword>
<keyword evidence="2" id="KW-0472">Membrane</keyword>
<feature type="region of interest" description="Disordered" evidence="1">
    <location>
        <begin position="323"/>
        <end position="345"/>
    </location>
</feature>
<dbReference type="PANTHER" id="PTHR34292">
    <property type="entry name" value="OUTER SPORE WALL PROTEIN LDS1"/>
    <property type="match status" value="1"/>
</dbReference>
<proteinExistence type="predicted"/>
<name>A0A9P6W2F1_RHOMI</name>
<comment type="caution">
    <text evidence="3">The sequence shown here is derived from an EMBL/GenBank/DDBJ whole genome shotgun (WGS) entry which is preliminary data.</text>
</comment>
<reference evidence="3 4" key="1">
    <citation type="submission" date="2020-11" db="EMBL/GenBank/DDBJ databases">
        <title>Kefir isolates.</title>
        <authorList>
            <person name="Marcisauskas S."/>
            <person name="Kim Y."/>
            <person name="Blasche S."/>
        </authorList>
    </citation>
    <scope>NUCLEOTIDE SEQUENCE [LARGE SCALE GENOMIC DNA]</scope>
    <source>
        <strain evidence="3 4">KR</strain>
    </source>
</reference>
<dbReference type="OrthoDB" id="10012223at2759"/>
<evidence type="ECO:0000256" key="2">
    <source>
        <dbReference type="SAM" id="Phobius"/>
    </source>
</evidence>
<gene>
    <name evidence="3" type="ORF">C6P46_003222</name>
</gene>
<dbReference type="InterPro" id="IPR052786">
    <property type="entry name" value="Spore_wall_assembly"/>
</dbReference>